<dbReference type="Pfam" id="PF01388">
    <property type="entry name" value="ARID"/>
    <property type="match status" value="1"/>
</dbReference>
<dbReference type="InterPro" id="IPR045147">
    <property type="entry name" value="ARI3A/B/C"/>
</dbReference>
<keyword evidence="2" id="KW-0597">Phosphoprotein</keyword>
<dbReference type="PANTHER" id="PTHR15348">
    <property type="entry name" value="AT-RICH INTERACTIVE DOMAIN-CONTAINING PROTEIN ARID DOMAIN- CONTAINING PROTEIN DEAD RINGER PROTEIN B-CELL REGULATOR OF IGH TRANSCRIPTION BRIGHT"/>
    <property type="match status" value="1"/>
</dbReference>
<dbReference type="FunFam" id="1.10.150.60:FF:000008">
    <property type="entry name" value="Putative AT-rich interactive domain-containing protein 3B"/>
    <property type="match status" value="1"/>
</dbReference>
<name>A0AAN8QFH2_9TELE</name>
<evidence type="ECO:0000256" key="11">
    <source>
        <dbReference type="SAM" id="MobiDB-lite"/>
    </source>
</evidence>
<keyword evidence="4 9" id="KW-0805">Transcription regulation</keyword>
<reference evidence="14 15" key="1">
    <citation type="submission" date="2021-04" db="EMBL/GenBank/DDBJ databases">
        <authorList>
            <person name="De Guttry C."/>
            <person name="Zahm M."/>
            <person name="Klopp C."/>
            <person name="Cabau C."/>
            <person name="Louis A."/>
            <person name="Berthelot C."/>
            <person name="Parey E."/>
            <person name="Roest Crollius H."/>
            <person name="Montfort J."/>
            <person name="Robinson-Rechavi M."/>
            <person name="Bucao C."/>
            <person name="Bouchez O."/>
            <person name="Gislard M."/>
            <person name="Lluch J."/>
            <person name="Milhes M."/>
            <person name="Lampietro C."/>
            <person name="Lopez Roques C."/>
            <person name="Donnadieu C."/>
            <person name="Braasch I."/>
            <person name="Desvignes T."/>
            <person name="Postlethwait J."/>
            <person name="Bobe J."/>
            <person name="Wedekind C."/>
            <person name="Guiguen Y."/>
        </authorList>
    </citation>
    <scope>NUCLEOTIDE SEQUENCE [LARGE SCALE GENOMIC DNA]</scope>
    <source>
        <strain evidence="14">Cs_M1</strain>
        <tissue evidence="14">Blood</tissue>
    </source>
</reference>
<dbReference type="Gene3D" id="1.10.150.60">
    <property type="entry name" value="ARID DNA-binding domain"/>
    <property type="match status" value="1"/>
</dbReference>
<feature type="coiled-coil region" evidence="10">
    <location>
        <begin position="36"/>
        <end position="66"/>
    </location>
</feature>
<keyword evidence="3" id="KW-0007">Acetylation</keyword>
<feature type="region of interest" description="Disordered" evidence="11">
    <location>
        <begin position="1"/>
        <end position="31"/>
    </location>
</feature>
<feature type="region of interest" description="Disordered" evidence="11">
    <location>
        <begin position="554"/>
        <end position="589"/>
    </location>
</feature>
<keyword evidence="15" id="KW-1185">Reference proteome</keyword>
<accession>A0AAN8QFH2</accession>
<dbReference type="CDD" id="cd16879">
    <property type="entry name" value="ARID_ARID3B"/>
    <property type="match status" value="1"/>
</dbReference>
<dbReference type="GO" id="GO:0003677">
    <property type="term" value="F:DNA binding"/>
    <property type="evidence" value="ECO:0007669"/>
    <property type="project" value="UniProtKB-UniRule"/>
</dbReference>
<evidence type="ECO:0000256" key="5">
    <source>
        <dbReference type="ARBA" id="ARBA00023125"/>
    </source>
</evidence>
<evidence type="ECO:0000256" key="4">
    <source>
        <dbReference type="ARBA" id="ARBA00023015"/>
    </source>
</evidence>
<evidence type="ECO:0000259" key="13">
    <source>
        <dbReference type="PROSITE" id="PS51486"/>
    </source>
</evidence>
<feature type="domain" description="ARID" evidence="12">
    <location>
        <begin position="264"/>
        <end position="356"/>
    </location>
</feature>
<dbReference type="SMART" id="SM00501">
    <property type="entry name" value="BRIGHT"/>
    <property type="match status" value="1"/>
</dbReference>
<dbReference type="InterPro" id="IPR001606">
    <property type="entry name" value="ARID_dom"/>
</dbReference>
<comment type="subunit">
    <text evidence="8">Heterodimer with ARID3A. Interacts with unphosphorylated RB1.</text>
</comment>
<feature type="compositionally biased region" description="Acidic residues" evidence="11">
    <location>
        <begin position="132"/>
        <end position="152"/>
    </location>
</feature>
<feature type="compositionally biased region" description="Polar residues" evidence="11">
    <location>
        <begin position="1"/>
        <end position="19"/>
    </location>
</feature>
<keyword evidence="5 9" id="KW-0238">DNA-binding</keyword>
<dbReference type="PROSITE" id="PS51011">
    <property type="entry name" value="ARID"/>
    <property type="match status" value="1"/>
</dbReference>
<dbReference type="GO" id="GO:0005634">
    <property type="term" value="C:nucleus"/>
    <property type="evidence" value="ECO:0007669"/>
    <property type="project" value="UniProtKB-SubCell"/>
</dbReference>
<keyword evidence="10" id="KW-0175">Coiled coil</keyword>
<feature type="region of interest" description="Disordered" evidence="11">
    <location>
        <begin position="174"/>
        <end position="225"/>
    </location>
</feature>
<comment type="subcellular location">
    <subcellularLocation>
        <location evidence="9">Nucleus</location>
    </subcellularLocation>
</comment>
<dbReference type="Proteomes" id="UP001356427">
    <property type="component" value="Unassembled WGS sequence"/>
</dbReference>
<dbReference type="SMART" id="SM01014">
    <property type="entry name" value="ARID"/>
    <property type="match status" value="1"/>
</dbReference>
<dbReference type="GO" id="GO:0006357">
    <property type="term" value="P:regulation of transcription by RNA polymerase II"/>
    <property type="evidence" value="ECO:0007669"/>
    <property type="project" value="InterPro"/>
</dbReference>
<protein>
    <recommendedName>
        <fullName evidence="9">AT-rich interactive domain-containing protein 3</fullName>
        <shortName evidence="9">ARID domain-containing protein</shortName>
    </recommendedName>
</protein>
<proteinExistence type="predicted"/>
<feature type="region of interest" description="Disordered" evidence="11">
    <location>
        <begin position="102"/>
        <end position="158"/>
    </location>
</feature>
<dbReference type="InterPro" id="IPR023334">
    <property type="entry name" value="REKLES_domain"/>
</dbReference>
<comment type="function">
    <text evidence="9">Transcription factor.</text>
</comment>
<keyword evidence="6" id="KW-0804">Transcription</keyword>
<organism evidence="14 15">
    <name type="scientific">Coregonus suidteri</name>
    <dbReference type="NCBI Taxonomy" id="861788"/>
    <lineage>
        <taxon>Eukaryota</taxon>
        <taxon>Metazoa</taxon>
        <taxon>Chordata</taxon>
        <taxon>Craniata</taxon>
        <taxon>Vertebrata</taxon>
        <taxon>Euteleostomi</taxon>
        <taxon>Actinopterygii</taxon>
        <taxon>Neopterygii</taxon>
        <taxon>Teleostei</taxon>
        <taxon>Protacanthopterygii</taxon>
        <taxon>Salmoniformes</taxon>
        <taxon>Salmonidae</taxon>
        <taxon>Coregoninae</taxon>
        <taxon>Coregonus</taxon>
    </lineage>
</organism>
<evidence type="ECO:0000256" key="1">
    <source>
        <dbReference type="ARBA" id="ARBA00022481"/>
    </source>
</evidence>
<dbReference type="AlphaFoldDB" id="A0AAN8QFH2"/>
<evidence type="ECO:0000313" key="14">
    <source>
        <dbReference type="EMBL" id="KAK6294603.1"/>
    </source>
</evidence>
<keyword evidence="7 9" id="KW-0539">Nucleus</keyword>
<dbReference type="PANTHER" id="PTHR15348:SF30">
    <property type="entry name" value="AT-RICH INTERACTIVE DOMAIN-CONTAINING PROTEIN 3"/>
    <property type="match status" value="1"/>
</dbReference>
<evidence type="ECO:0000256" key="9">
    <source>
        <dbReference type="RuleBase" id="RU369100"/>
    </source>
</evidence>
<evidence type="ECO:0000256" key="10">
    <source>
        <dbReference type="SAM" id="Coils"/>
    </source>
</evidence>
<keyword evidence="1" id="KW-0488">Methylation</keyword>
<evidence type="ECO:0000256" key="2">
    <source>
        <dbReference type="ARBA" id="ARBA00022553"/>
    </source>
</evidence>
<dbReference type="InterPro" id="IPR036431">
    <property type="entry name" value="ARID_dom_sf"/>
</dbReference>
<feature type="compositionally biased region" description="Polar residues" evidence="11">
    <location>
        <begin position="212"/>
        <end position="225"/>
    </location>
</feature>
<evidence type="ECO:0000256" key="6">
    <source>
        <dbReference type="ARBA" id="ARBA00023163"/>
    </source>
</evidence>
<comment type="caution">
    <text evidence="14">The sequence shown here is derived from an EMBL/GenBank/DDBJ whole genome shotgun (WGS) entry which is preliminary data.</text>
</comment>
<dbReference type="SUPFAM" id="SSF46774">
    <property type="entry name" value="ARID-like"/>
    <property type="match status" value="1"/>
</dbReference>
<evidence type="ECO:0000259" key="12">
    <source>
        <dbReference type="PROSITE" id="PS51011"/>
    </source>
</evidence>
<sequence>MVDNSGSSKAQMPSMSQESGLGGVYPQGGTAGGMKLEAVMEQLQRQQQARLEMERKERRLREAHIMYAQQVAAQQAILAAARASGAGFMGMALGGGGGGGAGIPRGGPLSRVFNQSSVDSEREDEDRGRDSGDEDDDEEMMDGDEGSEEEEGGASGLEYLRKQTLALQQGASRLPAHPFGSYSTSGPQQAPLPPVRVKQEPDESRSPAGPHSATSPNGQAEWNSFDDQFKQNGSAAWADENDSGRGGRGEASRDFAKLYELDSDPNRKEFLDDLFTYMQKRGTPVNRIPIMAKQVLDLYMLYKLVTEKGGLVEVINKKIWREITKGLSLPTSITSAAFTLRTQYMKYLYPFECERKGLSSPGELQAAIDSNRREGRRPSYSSSLFRFSPSTAPHILSPPKMHLSALGAAGSLNGLLASPVHSLKKEEITPSMMAAARGSSMSLALGQAEEQQRLMQQAFQHNLLAMASQVPMNLRLGSTATARVGYADVCCKTPTRKYEKQQDMALSISTNGSASISVSVEVNGTLYSGNLFAQKSGAPATSVSTVAPVPPAGPSAGFGFATSAHSHSPSSSSSSKGPCSAEPSTSGSP</sequence>
<dbReference type="EMBL" id="JAGTTL010000035">
    <property type="protein sequence ID" value="KAK6294603.1"/>
    <property type="molecule type" value="Genomic_DNA"/>
</dbReference>
<evidence type="ECO:0000313" key="15">
    <source>
        <dbReference type="Proteomes" id="UP001356427"/>
    </source>
</evidence>
<feature type="domain" description="REKLES" evidence="13">
    <location>
        <begin position="423"/>
        <end position="538"/>
    </location>
</feature>
<evidence type="ECO:0000256" key="3">
    <source>
        <dbReference type="ARBA" id="ARBA00022990"/>
    </source>
</evidence>
<evidence type="ECO:0000256" key="7">
    <source>
        <dbReference type="ARBA" id="ARBA00023242"/>
    </source>
</evidence>
<dbReference type="PROSITE" id="PS51486">
    <property type="entry name" value="REKLES"/>
    <property type="match status" value="1"/>
</dbReference>
<evidence type="ECO:0000256" key="8">
    <source>
        <dbReference type="ARBA" id="ARBA00062449"/>
    </source>
</evidence>
<gene>
    <name evidence="14" type="ORF">J4Q44_G00354330</name>
</gene>
<feature type="compositionally biased region" description="Gly residues" evidence="11">
    <location>
        <begin position="20"/>
        <end position="31"/>
    </location>
</feature>